<evidence type="ECO:0000256" key="2">
    <source>
        <dbReference type="ARBA" id="ARBA00022748"/>
    </source>
</evidence>
<accession>A0A1H6FNE0</accession>
<dbReference type="Pfam" id="PF08534">
    <property type="entry name" value="Redoxin"/>
    <property type="match status" value="1"/>
</dbReference>
<dbReference type="PANTHER" id="PTHR42852">
    <property type="entry name" value="THIOL:DISULFIDE INTERCHANGE PROTEIN DSBE"/>
    <property type="match status" value="1"/>
</dbReference>
<dbReference type="PROSITE" id="PS51352">
    <property type="entry name" value="THIOREDOXIN_2"/>
    <property type="match status" value="1"/>
</dbReference>
<proteinExistence type="predicted"/>
<dbReference type="InterPro" id="IPR036249">
    <property type="entry name" value="Thioredoxin-like_sf"/>
</dbReference>
<protein>
    <submittedName>
        <fullName evidence="7">Thiol-disulfide isomerase or thioredoxin</fullName>
    </submittedName>
</protein>
<dbReference type="GO" id="GO:0017004">
    <property type="term" value="P:cytochrome complex assembly"/>
    <property type="evidence" value="ECO:0007669"/>
    <property type="project" value="UniProtKB-KW"/>
</dbReference>
<dbReference type="CDD" id="cd02966">
    <property type="entry name" value="TlpA_like_family"/>
    <property type="match status" value="1"/>
</dbReference>
<evidence type="ECO:0000256" key="1">
    <source>
        <dbReference type="ARBA" id="ARBA00004196"/>
    </source>
</evidence>
<dbReference type="RefSeq" id="WP_177169302.1">
    <property type="nucleotide sequence ID" value="NZ_FNWJ01000001.1"/>
</dbReference>
<organism evidence="7 8">
    <name type="scientific">Thermoleophilum album</name>
    <dbReference type="NCBI Taxonomy" id="29539"/>
    <lineage>
        <taxon>Bacteria</taxon>
        <taxon>Bacillati</taxon>
        <taxon>Actinomycetota</taxon>
        <taxon>Thermoleophilia</taxon>
        <taxon>Thermoleophilales</taxon>
        <taxon>Thermoleophilaceae</taxon>
        <taxon>Thermoleophilum</taxon>
    </lineage>
</organism>
<dbReference type="EMBL" id="FNWJ01000001">
    <property type="protein sequence ID" value="SEH11285.1"/>
    <property type="molecule type" value="Genomic_DNA"/>
</dbReference>
<dbReference type="GO" id="GO:0016853">
    <property type="term" value="F:isomerase activity"/>
    <property type="evidence" value="ECO:0007669"/>
    <property type="project" value="UniProtKB-KW"/>
</dbReference>
<comment type="subcellular location">
    <subcellularLocation>
        <location evidence="1">Cell envelope</location>
    </subcellularLocation>
</comment>
<dbReference type="AlphaFoldDB" id="A0A1H6FNE0"/>
<keyword evidence="4" id="KW-1015">Disulfide bond</keyword>
<evidence type="ECO:0000259" key="6">
    <source>
        <dbReference type="PROSITE" id="PS51352"/>
    </source>
</evidence>
<evidence type="ECO:0000256" key="5">
    <source>
        <dbReference type="ARBA" id="ARBA00023284"/>
    </source>
</evidence>
<dbReference type="InterPro" id="IPR050553">
    <property type="entry name" value="Thioredoxin_ResA/DsbE_sf"/>
</dbReference>
<keyword evidence="7" id="KW-0413">Isomerase</keyword>
<keyword evidence="8" id="KW-1185">Reference proteome</keyword>
<gene>
    <name evidence="7" type="ORF">SAMN02745716_0718</name>
</gene>
<dbReference type="InterPro" id="IPR013740">
    <property type="entry name" value="Redoxin"/>
</dbReference>
<evidence type="ECO:0000313" key="7">
    <source>
        <dbReference type="EMBL" id="SEH11285.1"/>
    </source>
</evidence>
<dbReference type="Gene3D" id="3.40.30.10">
    <property type="entry name" value="Glutaredoxin"/>
    <property type="match status" value="1"/>
</dbReference>
<keyword evidence="3" id="KW-0812">Transmembrane</keyword>
<evidence type="ECO:0000256" key="4">
    <source>
        <dbReference type="ARBA" id="ARBA00023157"/>
    </source>
</evidence>
<dbReference type="SUPFAM" id="SSF52833">
    <property type="entry name" value="Thioredoxin-like"/>
    <property type="match status" value="1"/>
</dbReference>
<keyword evidence="5" id="KW-0676">Redox-active center</keyword>
<dbReference type="InterPro" id="IPR013766">
    <property type="entry name" value="Thioredoxin_domain"/>
</dbReference>
<reference evidence="8" key="1">
    <citation type="submission" date="2016-10" db="EMBL/GenBank/DDBJ databases">
        <authorList>
            <person name="Varghese N."/>
            <person name="Submissions S."/>
        </authorList>
    </citation>
    <scope>NUCLEOTIDE SEQUENCE [LARGE SCALE GENOMIC DNA]</scope>
    <source>
        <strain evidence="8">ATCC 35263</strain>
    </source>
</reference>
<dbReference type="GO" id="GO:0030313">
    <property type="term" value="C:cell envelope"/>
    <property type="evidence" value="ECO:0007669"/>
    <property type="project" value="UniProtKB-SubCell"/>
</dbReference>
<feature type="domain" description="Thioredoxin" evidence="6">
    <location>
        <begin position="49"/>
        <end position="190"/>
    </location>
</feature>
<dbReference type="Proteomes" id="UP000222056">
    <property type="component" value="Unassembled WGS sequence"/>
</dbReference>
<name>A0A1H6FNE0_THEAL</name>
<keyword evidence="3" id="KW-0735">Signal-anchor</keyword>
<dbReference type="PANTHER" id="PTHR42852:SF6">
    <property type="entry name" value="THIOL:DISULFIDE INTERCHANGE PROTEIN DSBE"/>
    <property type="match status" value="1"/>
</dbReference>
<evidence type="ECO:0000313" key="8">
    <source>
        <dbReference type="Proteomes" id="UP000222056"/>
    </source>
</evidence>
<dbReference type="GO" id="GO:0016491">
    <property type="term" value="F:oxidoreductase activity"/>
    <property type="evidence" value="ECO:0007669"/>
    <property type="project" value="InterPro"/>
</dbReference>
<dbReference type="PROSITE" id="PS51257">
    <property type="entry name" value="PROKAR_LIPOPROTEIN"/>
    <property type="match status" value="1"/>
</dbReference>
<sequence length="190" mass="20898">MGDGRFLNRAPSGARIALVVALTVSLSACGAGQRDATRPVPRIQQAPPPLARLYAQPSTLRPADEKSLQRTLQGLRGYPVVVNKWASWCGPCRAEFPLLREAALRLGRRVAFVGLNSEDASGPARSFLREEPVPYPSLRDGDGALARSLGIERVFPATVFFDRRGRRTHVKYGPYRTLAELLSDVERYAL</sequence>
<evidence type="ECO:0000256" key="3">
    <source>
        <dbReference type="ARBA" id="ARBA00022968"/>
    </source>
</evidence>
<keyword evidence="2" id="KW-0201">Cytochrome c-type biogenesis</keyword>
<dbReference type="STRING" id="29539.SAMN02745716_0718"/>